<feature type="non-terminal residue" evidence="1">
    <location>
        <position position="50"/>
    </location>
</feature>
<evidence type="ECO:0000313" key="1">
    <source>
        <dbReference type="EMBL" id="RAI42912.1"/>
    </source>
</evidence>
<reference evidence="1 2" key="1">
    <citation type="submission" date="2017-07" db="EMBL/GenBank/DDBJ databases">
        <title>Draft Genome Sequences of Select Purple Nonsulfur Bacteria.</title>
        <authorList>
            <person name="Lasarre B."/>
            <person name="Mckinlay J.B."/>
        </authorList>
    </citation>
    <scope>NUCLEOTIDE SEQUENCE [LARGE SCALE GENOMIC DNA]</scope>
    <source>
        <strain evidence="1 2">DSM 5909</strain>
    </source>
</reference>
<sequence length="50" mass="5176">MSLLEALRQELPDYAKDIKLNLGSLLGAGAVPELTPAQRWGSAIAAAIAA</sequence>
<dbReference type="AlphaFoldDB" id="A0A327L074"/>
<protein>
    <submittedName>
        <fullName evidence="1">Alkyl hydroperoxide reductase</fullName>
    </submittedName>
</protein>
<dbReference type="EMBL" id="NPEX01000118">
    <property type="protein sequence ID" value="RAI42912.1"/>
    <property type="molecule type" value="Genomic_DNA"/>
</dbReference>
<evidence type="ECO:0000313" key="2">
    <source>
        <dbReference type="Proteomes" id="UP000249130"/>
    </source>
</evidence>
<dbReference type="InterPro" id="IPR029032">
    <property type="entry name" value="AhpD-like"/>
</dbReference>
<organism evidence="1 2">
    <name type="scientific">Rhodoplanes roseus</name>
    <dbReference type="NCBI Taxonomy" id="29409"/>
    <lineage>
        <taxon>Bacteria</taxon>
        <taxon>Pseudomonadati</taxon>
        <taxon>Pseudomonadota</taxon>
        <taxon>Alphaproteobacteria</taxon>
        <taxon>Hyphomicrobiales</taxon>
        <taxon>Nitrobacteraceae</taxon>
        <taxon>Rhodoplanes</taxon>
    </lineage>
</organism>
<accession>A0A327L074</accession>
<gene>
    <name evidence="1" type="ORF">CH341_17110</name>
</gene>
<name>A0A327L074_9BRAD</name>
<dbReference type="Proteomes" id="UP000249130">
    <property type="component" value="Unassembled WGS sequence"/>
</dbReference>
<dbReference type="Gene3D" id="1.20.1290.10">
    <property type="entry name" value="AhpD-like"/>
    <property type="match status" value="1"/>
</dbReference>
<keyword evidence="2" id="KW-1185">Reference proteome</keyword>
<comment type="caution">
    <text evidence="1">The sequence shown here is derived from an EMBL/GenBank/DDBJ whole genome shotgun (WGS) entry which is preliminary data.</text>
</comment>
<proteinExistence type="predicted"/>
<dbReference type="SUPFAM" id="SSF69118">
    <property type="entry name" value="AhpD-like"/>
    <property type="match status" value="1"/>
</dbReference>